<comment type="caution">
    <text evidence="2">The sequence shown here is derived from an EMBL/GenBank/DDBJ whole genome shotgun (WGS) entry which is preliminary data.</text>
</comment>
<feature type="compositionally biased region" description="Polar residues" evidence="1">
    <location>
        <begin position="36"/>
        <end position="51"/>
    </location>
</feature>
<dbReference type="AlphaFoldDB" id="H5T9B3"/>
<dbReference type="Proteomes" id="UP000053586">
    <property type="component" value="Unassembled WGS sequence"/>
</dbReference>
<dbReference type="STRING" id="56804.BAE46_00135"/>
<keyword evidence="3" id="KW-1185">Reference proteome</keyword>
<accession>H5T9B3</accession>
<sequence length="203" mass="22791">MGKGNFFFKRIVVVCAFLMSGCTENSDPDDPRTSEEQVSVYNEQLVSPPETSNTPLLTLEEMLGAIDVQQALAQAAADDDAEALALWQEALLSAADQVNLAPNERSLITGRQGLKYLEFQGMKTNYQAAFERVFLEFEDVSKVYENYPAFKNLHERSMALVKQRDELVAKVASQLKEDGYDGDEVAEARRQWQNFFLSESSTN</sequence>
<gene>
    <name evidence="2" type="ORF">GPUN_0752</name>
</gene>
<protein>
    <recommendedName>
        <fullName evidence="4">Lipoprotein</fullName>
    </recommendedName>
</protein>
<reference evidence="2 3" key="1">
    <citation type="journal article" date="2012" name="J. Bacteriol.">
        <title>Genome sequence of proteorhodopsin-containing sea ice bacterium Glaciecola punicea ACAM 611T.</title>
        <authorList>
            <person name="Qin Q.-L."/>
            <person name="Xie B.-B."/>
            <person name="Shu Y.-L."/>
            <person name="Rong J.-C."/>
            <person name="Zhao D.-L."/>
            <person name="Zhang X.-Y."/>
            <person name="Chen X.-L."/>
            <person name="Zhou B.-C."/>
            <person name="Zhanga Y.-Z."/>
        </authorList>
    </citation>
    <scope>NUCLEOTIDE SEQUENCE [LARGE SCALE GENOMIC DNA]</scope>
    <source>
        <strain evidence="2 3">ACAM 611</strain>
    </source>
</reference>
<dbReference type="OrthoDB" id="6322189at2"/>
<evidence type="ECO:0000256" key="1">
    <source>
        <dbReference type="SAM" id="MobiDB-lite"/>
    </source>
</evidence>
<dbReference type="PROSITE" id="PS51257">
    <property type="entry name" value="PROKAR_LIPOPROTEIN"/>
    <property type="match status" value="1"/>
</dbReference>
<dbReference type="RefSeq" id="WP_006003438.1">
    <property type="nucleotide sequence ID" value="NZ_BAET01000007.1"/>
</dbReference>
<dbReference type="EMBL" id="BAET01000007">
    <property type="protein sequence ID" value="GAB54890.1"/>
    <property type="molecule type" value="Genomic_DNA"/>
</dbReference>
<organism evidence="2 3">
    <name type="scientific">Glaciecola punicea ACAM 611</name>
    <dbReference type="NCBI Taxonomy" id="1121923"/>
    <lineage>
        <taxon>Bacteria</taxon>
        <taxon>Pseudomonadati</taxon>
        <taxon>Pseudomonadota</taxon>
        <taxon>Gammaproteobacteria</taxon>
        <taxon>Alteromonadales</taxon>
        <taxon>Alteromonadaceae</taxon>
        <taxon>Glaciecola</taxon>
    </lineage>
</organism>
<evidence type="ECO:0000313" key="3">
    <source>
        <dbReference type="Proteomes" id="UP000053586"/>
    </source>
</evidence>
<proteinExistence type="predicted"/>
<name>H5T9B3_9ALTE</name>
<reference evidence="2 3" key="2">
    <citation type="journal article" date="2017" name="Antonie Van Leeuwenhoek">
        <title>Rhizobium rhizosphaerae sp. nov., a novel species isolated from rice rhizosphere.</title>
        <authorList>
            <person name="Zhao J.J."/>
            <person name="Zhang J."/>
            <person name="Zhang R.J."/>
            <person name="Zhang C.W."/>
            <person name="Yin H.Q."/>
            <person name="Zhang X.X."/>
        </authorList>
    </citation>
    <scope>NUCLEOTIDE SEQUENCE [LARGE SCALE GENOMIC DNA]</scope>
    <source>
        <strain evidence="2 3">ACAM 611</strain>
    </source>
</reference>
<evidence type="ECO:0000313" key="2">
    <source>
        <dbReference type="EMBL" id="GAB54890.1"/>
    </source>
</evidence>
<feature type="region of interest" description="Disordered" evidence="1">
    <location>
        <begin position="24"/>
        <end position="51"/>
    </location>
</feature>
<evidence type="ECO:0008006" key="4">
    <source>
        <dbReference type="Google" id="ProtNLM"/>
    </source>
</evidence>